<evidence type="ECO:0000313" key="1">
    <source>
        <dbReference type="EMBL" id="MDR6714434.1"/>
    </source>
</evidence>
<proteinExistence type="predicted"/>
<accession>A0ACC6K7G4</accession>
<organism evidence="1 2">
    <name type="scientific">Pseudomonas hunanensis</name>
    <dbReference type="NCBI Taxonomy" id="1247546"/>
    <lineage>
        <taxon>Bacteria</taxon>
        <taxon>Pseudomonadati</taxon>
        <taxon>Pseudomonadota</taxon>
        <taxon>Gammaproteobacteria</taxon>
        <taxon>Pseudomonadales</taxon>
        <taxon>Pseudomonadaceae</taxon>
        <taxon>Pseudomonas</taxon>
    </lineage>
</organism>
<dbReference type="EMBL" id="JAVDTH010000028">
    <property type="protein sequence ID" value="MDR6714434.1"/>
    <property type="molecule type" value="Genomic_DNA"/>
</dbReference>
<reference evidence="1" key="1">
    <citation type="submission" date="2023-07" db="EMBL/GenBank/DDBJ databases">
        <title>Sorghum-associated microbial communities from plants grown in Nebraska, USA.</title>
        <authorList>
            <person name="Schachtman D."/>
        </authorList>
    </citation>
    <scope>NUCLEOTIDE SEQUENCE</scope>
    <source>
        <strain evidence="1">BE56</strain>
    </source>
</reference>
<gene>
    <name evidence="1" type="ORF">J2W83_004066</name>
</gene>
<evidence type="ECO:0000313" key="2">
    <source>
        <dbReference type="Proteomes" id="UP001259587"/>
    </source>
</evidence>
<dbReference type="Proteomes" id="UP001259587">
    <property type="component" value="Unassembled WGS sequence"/>
</dbReference>
<sequence length="253" mass="27969">MKRFSLHAVPASRPFNFRLAVGLPILAMMAMLASNVSAIDFYFARMFYVPGLGFYGHHSYWLETVLHDRVKQVVILFALVLIVGLVASLVNSKLRSWRRPLGYAVLTIGLCTSIVPPLKALTEVQCPWSLQAFGGSEPYVSLLGDRVDSSKPGRCWPGGHASTGFGLLALYFALRDRHPRAGRVMLVVALGLGTLLSAGRMLQGAHFLSHNVWTLLIDWLIAVSCYRWLLYGPSADCEEETPMRAVDEAPHVD</sequence>
<name>A0ACC6K7G4_9PSED</name>
<comment type="caution">
    <text evidence="1">The sequence shown here is derived from an EMBL/GenBank/DDBJ whole genome shotgun (WGS) entry which is preliminary data.</text>
</comment>
<protein>
    <submittedName>
        <fullName evidence="1">Membrane-associated PAP2 superfamily phosphatase</fullName>
    </submittedName>
</protein>
<keyword evidence="2" id="KW-1185">Reference proteome</keyword>